<sequence>MSERKFNLTTDPWIKVIVSDTNQELKVSLIDLFKNAHQYRQLAGEMRVQDLAIMRLLLAILTTVYSRFDAAGQLYDWLIKGTDQFGSDAKFDEDYDEEEIEEDTLTTWYELYQKGQFSDLVIEYLKGYSDRFDFFGKHPFYQATKEEYDSLVPANKAVAKGKGTVAIKQINRRVSESNNSPALFSPKAGEYKNEMPIDELVRWVITYQNYTGVTDKTKINASEKFSVSPGWLYKLNPVLVSGKTVFETLMLNLVLYNQGEQKIALERPVWEFASAKAYISERQTGDLPDNLAELYTSWARVLHFEWSEDGQVTIFSAGLPKIDSTNAFIEPMTVWRQDDKTGKYRPAVRNLKTLSKSMWRNFSNYVNVQTANDTQEPGVIKWLRLLKENQIITRNRLLTLVSIDLIDDGNATSQSPTAELYDDMSINIDVLFDTNNVYYWPARIEQVIDLTQKIGQDFWIFARNLGKMRGFQKDSLTGFANQLSTQFYYGLNEPFKNWLASLTDEDERDPKIIAWQNQLRNYAFNEGQKVVDTSSSRDIKGIITEHGLQNIFILMDQFKFNVNLDLKKGR</sequence>
<dbReference type="EMBL" id="FOMN01000012">
    <property type="protein sequence ID" value="SFD61367.1"/>
    <property type="molecule type" value="Genomic_DNA"/>
</dbReference>
<dbReference type="Gene3D" id="1.10.132.100">
    <property type="match status" value="1"/>
</dbReference>
<dbReference type="AlphaFoldDB" id="A0A1I1TRY6"/>
<evidence type="ECO:0000313" key="2">
    <source>
        <dbReference type="Proteomes" id="UP000199599"/>
    </source>
</evidence>
<name>A0A1I1TRY6_9LACO</name>
<organism evidence="1 2">
    <name type="scientific">Lactobacillus bombicola</name>
    <dbReference type="NCBI Taxonomy" id="1505723"/>
    <lineage>
        <taxon>Bacteria</taxon>
        <taxon>Bacillati</taxon>
        <taxon>Bacillota</taxon>
        <taxon>Bacilli</taxon>
        <taxon>Lactobacillales</taxon>
        <taxon>Lactobacillaceae</taxon>
        <taxon>Lactobacillus</taxon>
    </lineage>
</organism>
<evidence type="ECO:0000313" key="1">
    <source>
        <dbReference type="EMBL" id="SFD61367.1"/>
    </source>
</evidence>
<proteinExistence type="predicted"/>
<reference evidence="2" key="1">
    <citation type="submission" date="2016-10" db="EMBL/GenBank/DDBJ databases">
        <authorList>
            <person name="Varghese N."/>
            <person name="Submissions S."/>
        </authorList>
    </citation>
    <scope>NUCLEOTIDE SEQUENCE [LARGE SCALE GENOMIC DNA]</scope>
    <source>
        <strain evidence="2">R-53102</strain>
    </source>
</reference>
<dbReference type="InterPro" id="IPR013381">
    <property type="entry name" value="CRISPR-assoc_prot_Cse1"/>
</dbReference>
<dbReference type="Pfam" id="PF09481">
    <property type="entry name" value="CRISPR_Cse1"/>
    <property type="match status" value="1"/>
</dbReference>
<dbReference type="Proteomes" id="UP000199599">
    <property type="component" value="Unassembled WGS sequence"/>
</dbReference>
<gene>
    <name evidence="1" type="ORF">SAMN04487792_1583</name>
</gene>
<accession>A0A1I1TRY6</accession>
<protein>
    <submittedName>
        <fullName evidence="1">CRISPR system Cascade subunit CasA</fullName>
    </submittedName>
</protein>
<dbReference type="RefSeq" id="WP_090094080.1">
    <property type="nucleotide sequence ID" value="NZ_CBCRVU010000004.1"/>
</dbReference>
<dbReference type="STRING" id="1505723.SAMN04487792_1583"/>